<feature type="transmembrane region" description="Helical" evidence="7">
    <location>
        <begin position="97"/>
        <end position="120"/>
    </location>
</feature>
<dbReference type="Gene3D" id="3.40.50.150">
    <property type="entry name" value="Vaccinia Virus protein VP39"/>
    <property type="match status" value="1"/>
</dbReference>
<keyword evidence="3 7" id="KW-0812">Transmembrane</keyword>
<feature type="region of interest" description="Disordered" evidence="6">
    <location>
        <begin position="307"/>
        <end position="380"/>
    </location>
</feature>
<dbReference type="PANTHER" id="PTHR10165">
    <property type="entry name" value="LIPID PHOSPHATE PHOSPHATASE"/>
    <property type="match status" value="1"/>
</dbReference>
<feature type="transmembrane region" description="Helical" evidence="7">
    <location>
        <begin position="233"/>
        <end position="251"/>
    </location>
</feature>
<feature type="compositionally biased region" description="Low complexity" evidence="6">
    <location>
        <begin position="327"/>
        <end position="348"/>
    </location>
</feature>
<sequence length="644" mass="71820">MSTRPSFGQWLKQTWLDILTMIIMGAIGLGVYEAHPAPSRSFAVTFADGEIVHPDFAYPLRDEIIPIWLAAFLASMVPIFIILLMQIRVRSFWDVNNAVIGLLYSLISAAVFQVFLKWLIGGLRPHFLDVCKPDISLANDKGYNMKGYQQIYYTKEICTGDQDQIDDSLESFPSGHTTAAFAGFVFLYLYLNAKLKVFSNYHPSMWKLIAIYAPLLGAVLIGGALTIDEFHNWYDVVAGAIIGTMMAFSSYRMTYAAIWDWRFNHIPLNRGSPFMYAFEGAELCVSIRTNIASTLFLVAMAEPKSPKVAGEAETVDNPPASSPTNVEETAPATATTPPTATPPTAETTDGLLPPQHWTDLDQPETEDEQDSTLGDNASSTASLSSSILQYRTINGRSFHSEQGNAQYWVTNDDQSNEALDINDFADEYPNAQVIGTDVSPIQPSWVPPNLEFQIDDCTQEWTFEDNSLDFVHIRFLVGSVLDWPALFKQAYRCLKPGGYIESYEGSPSIGSDDGSVTKTSAMGQWGEIFFEGGRKLGRSFSILEDEVQRTSIEAAGFVDIEEANYKVPIGSWSKDPTLKEAGQYFQAAILQDIEGTLLFIAHLLGWSKEEIGLFGAHYRRDIRSKTIHGYFRQKRVWARKPDDV</sequence>
<dbReference type="Gene3D" id="1.20.144.10">
    <property type="entry name" value="Phosphatidic acid phosphatase type 2/haloperoxidase"/>
    <property type="match status" value="1"/>
</dbReference>
<comment type="similarity">
    <text evidence="2">Belongs to the PA-phosphatase related phosphoesterase family.</text>
</comment>
<evidence type="ECO:0000256" key="4">
    <source>
        <dbReference type="ARBA" id="ARBA00022989"/>
    </source>
</evidence>
<feature type="domain" description="Phosphatidic acid phosphatase type 2/haloperoxidase" evidence="8">
    <location>
        <begin position="100"/>
        <end position="251"/>
    </location>
</feature>
<proteinExistence type="inferred from homology"/>
<accession>A0A9P5HBG1</accession>
<evidence type="ECO:0000259" key="8">
    <source>
        <dbReference type="SMART" id="SM00014"/>
    </source>
</evidence>
<keyword evidence="4 7" id="KW-1133">Transmembrane helix</keyword>
<dbReference type="CDD" id="cd03390">
    <property type="entry name" value="PAP2_containing_1_like"/>
    <property type="match status" value="1"/>
</dbReference>
<dbReference type="InterPro" id="IPR000326">
    <property type="entry name" value="PAP2/HPO"/>
</dbReference>
<dbReference type="Pfam" id="PF01569">
    <property type="entry name" value="PAP2"/>
    <property type="match status" value="1"/>
</dbReference>
<dbReference type="EMBL" id="JAANBB010000054">
    <property type="protein sequence ID" value="KAF7552858.1"/>
    <property type="molecule type" value="Genomic_DNA"/>
</dbReference>
<dbReference type="SMART" id="SM00014">
    <property type="entry name" value="acidPPc"/>
    <property type="match status" value="1"/>
</dbReference>
<evidence type="ECO:0000256" key="2">
    <source>
        <dbReference type="ARBA" id="ARBA00008816"/>
    </source>
</evidence>
<feature type="transmembrane region" description="Helical" evidence="7">
    <location>
        <begin position="175"/>
        <end position="193"/>
    </location>
</feature>
<dbReference type="GO" id="GO:0046839">
    <property type="term" value="P:phospholipid dephosphorylation"/>
    <property type="evidence" value="ECO:0007669"/>
    <property type="project" value="TreeGrafter"/>
</dbReference>
<reference evidence="9" key="1">
    <citation type="submission" date="2020-03" db="EMBL/GenBank/DDBJ databases">
        <title>Draft Genome Sequence of Cylindrodendrum hubeiense.</title>
        <authorList>
            <person name="Buettner E."/>
            <person name="Kellner H."/>
        </authorList>
    </citation>
    <scope>NUCLEOTIDE SEQUENCE</scope>
    <source>
        <strain evidence="9">IHI 201604</strain>
    </source>
</reference>
<dbReference type="PANTHER" id="PTHR10165:SF84">
    <property type="entry name" value="PHOSPHATIDIC ACID PHOSPHATASE BETA"/>
    <property type="match status" value="1"/>
</dbReference>
<gene>
    <name evidence="9" type="ORF">G7Z17_g4029</name>
</gene>
<dbReference type="Pfam" id="PF13489">
    <property type="entry name" value="Methyltransf_23"/>
    <property type="match status" value="1"/>
</dbReference>
<comment type="subcellular location">
    <subcellularLocation>
        <location evidence="1">Membrane</location>
        <topology evidence="1">Multi-pass membrane protein</topology>
    </subcellularLocation>
</comment>
<dbReference type="GO" id="GO:0008195">
    <property type="term" value="F:phosphatidate phosphatase activity"/>
    <property type="evidence" value="ECO:0007669"/>
    <property type="project" value="TreeGrafter"/>
</dbReference>
<evidence type="ECO:0000313" key="10">
    <source>
        <dbReference type="Proteomes" id="UP000722485"/>
    </source>
</evidence>
<dbReference type="CDD" id="cd02440">
    <property type="entry name" value="AdoMet_MTases"/>
    <property type="match status" value="1"/>
</dbReference>
<evidence type="ECO:0000256" key="1">
    <source>
        <dbReference type="ARBA" id="ARBA00004141"/>
    </source>
</evidence>
<dbReference type="FunFam" id="1.20.144.10:FF:000035">
    <property type="entry name" value="Putative Lipid phosphate phosphatase 1"/>
    <property type="match status" value="1"/>
</dbReference>
<dbReference type="SUPFAM" id="SSF53335">
    <property type="entry name" value="S-adenosyl-L-methionine-dependent methyltransferases"/>
    <property type="match status" value="1"/>
</dbReference>
<protein>
    <recommendedName>
        <fullName evidence="8">Phosphatidic acid phosphatase type 2/haloperoxidase domain-containing protein</fullName>
    </recommendedName>
</protein>
<feature type="transmembrane region" description="Helical" evidence="7">
    <location>
        <begin position="205"/>
        <end position="227"/>
    </location>
</feature>
<feature type="compositionally biased region" description="Acidic residues" evidence="6">
    <location>
        <begin position="361"/>
        <end position="370"/>
    </location>
</feature>
<name>A0A9P5HBG1_9HYPO</name>
<dbReference type="GO" id="GO:0016020">
    <property type="term" value="C:membrane"/>
    <property type="evidence" value="ECO:0007669"/>
    <property type="project" value="UniProtKB-SubCell"/>
</dbReference>
<evidence type="ECO:0000256" key="7">
    <source>
        <dbReference type="SAM" id="Phobius"/>
    </source>
</evidence>
<dbReference type="GO" id="GO:0006644">
    <property type="term" value="P:phospholipid metabolic process"/>
    <property type="evidence" value="ECO:0007669"/>
    <property type="project" value="InterPro"/>
</dbReference>
<evidence type="ECO:0000256" key="5">
    <source>
        <dbReference type="ARBA" id="ARBA00023136"/>
    </source>
</evidence>
<evidence type="ECO:0000256" key="3">
    <source>
        <dbReference type="ARBA" id="ARBA00022692"/>
    </source>
</evidence>
<organism evidence="9 10">
    <name type="scientific">Cylindrodendrum hubeiense</name>
    <dbReference type="NCBI Taxonomy" id="595255"/>
    <lineage>
        <taxon>Eukaryota</taxon>
        <taxon>Fungi</taxon>
        <taxon>Dikarya</taxon>
        <taxon>Ascomycota</taxon>
        <taxon>Pezizomycotina</taxon>
        <taxon>Sordariomycetes</taxon>
        <taxon>Hypocreomycetidae</taxon>
        <taxon>Hypocreales</taxon>
        <taxon>Nectriaceae</taxon>
        <taxon>Cylindrodendrum</taxon>
    </lineage>
</organism>
<feature type="transmembrane region" description="Helical" evidence="7">
    <location>
        <begin position="64"/>
        <end position="85"/>
    </location>
</feature>
<feature type="transmembrane region" description="Helical" evidence="7">
    <location>
        <begin position="14"/>
        <end position="32"/>
    </location>
</feature>
<comment type="caution">
    <text evidence="9">The sequence shown here is derived from an EMBL/GenBank/DDBJ whole genome shotgun (WGS) entry which is preliminary data.</text>
</comment>
<dbReference type="Proteomes" id="UP000722485">
    <property type="component" value="Unassembled WGS sequence"/>
</dbReference>
<dbReference type="SUPFAM" id="SSF48317">
    <property type="entry name" value="Acid phosphatase/Vanadium-dependent haloperoxidase"/>
    <property type="match status" value="1"/>
</dbReference>
<evidence type="ECO:0000313" key="9">
    <source>
        <dbReference type="EMBL" id="KAF7552858.1"/>
    </source>
</evidence>
<dbReference type="InterPro" id="IPR029063">
    <property type="entry name" value="SAM-dependent_MTases_sf"/>
</dbReference>
<dbReference type="InterPro" id="IPR043216">
    <property type="entry name" value="PAP-like"/>
</dbReference>
<keyword evidence="10" id="KW-1185">Reference proteome</keyword>
<dbReference type="AlphaFoldDB" id="A0A9P5HBG1"/>
<dbReference type="OrthoDB" id="10030083at2759"/>
<keyword evidence="5 7" id="KW-0472">Membrane</keyword>
<evidence type="ECO:0000256" key="6">
    <source>
        <dbReference type="SAM" id="MobiDB-lite"/>
    </source>
</evidence>
<dbReference type="InterPro" id="IPR036938">
    <property type="entry name" value="PAP2/HPO_sf"/>
</dbReference>